<feature type="region of interest" description="Disordered" evidence="1">
    <location>
        <begin position="1"/>
        <end position="176"/>
    </location>
</feature>
<dbReference type="AlphaFoldDB" id="A0A6P3RS21"/>
<keyword evidence="2" id="KW-1185">Reference proteome</keyword>
<proteinExistence type="predicted"/>
<name>A0A6P3RS21_PTEVA</name>
<protein>
    <submittedName>
        <fullName evidence="3">BAH and coiled-coil domain-containing protein 1-like</fullName>
    </submittedName>
</protein>
<feature type="non-terminal residue" evidence="3">
    <location>
        <position position="373"/>
    </location>
</feature>
<sequence>MQTTAPRAQPEPARTFLPGPPCPRSPRSLEEPGLPSGPREATQDIAATPHPAERGLPRVAADRSPLEGLQELRCGALLEGGGPEATGRANSTQGGAREERTKGEGRAEGEQGPPLGAGPQALEQQAGRPCSPEKAERGERQAPGEAGAEEAAELEEEEEEDWRSTPDNGHLPRALPGLDALVAASINLGDLPSTSPLEPQPPAAPGLPSTALLPHSSGIHGIALLSELADLDVQPQGSEPALPEEEDVLAFNLQRLATLASAWSLVEAADLDSSACPAQPPAADPCKVPALTPRMQILQRKDTWTPKTKPVCPLKAAIDRLDTQEVEMRVQLAELQRRYKEKQRELARLQRRHDHEYAGGARGGGQGLGGAGP</sequence>
<feature type="region of interest" description="Disordered" evidence="1">
    <location>
        <begin position="344"/>
        <end position="373"/>
    </location>
</feature>
<feature type="compositionally biased region" description="Basic and acidic residues" evidence="1">
    <location>
        <begin position="344"/>
        <end position="357"/>
    </location>
</feature>
<evidence type="ECO:0000313" key="2">
    <source>
        <dbReference type="Proteomes" id="UP000515202"/>
    </source>
</evidence>
<feature type="compositionally biased region" description="Basic and acidic residues" evidence="1">
    <location>
        <begin position="96"/>
        <end position="109"/>
    </location>
</feature>
<feature type="compositionally biased region" description="Gly residues" evidence="1">
    <location>
        <begin position="360"/>
        <end position="373"/>
    </location>
</feature>
<feature type="compositionally biased region" description="Acidic residues" evidence="1">
    <location>
        <begin position="147"/>
        <end position="161"/>
    </location>
</feature>
<evidence type="ECO:0000256" key="1">
    <source>
        <dbReference type="SAM" id="MobiDB-lite"/>
    </source>
</evidence>
<reference evidence="3" key="1">
    <citation type="submission" date="2025-08" db="UniProtKB">
        <authorList>
            <consortium name="RefSeq"/>
        </authorList>
    </citation>
    <scope>IDENTIFICATION</scope>
    <source>
        <tissue evidence="3">Kidney</tissue>
    </source>
</reference>
<dbReference type="PANTHER" id="PTHR12505">
    <property type="entry name" value="PHD FINGER TRANSCRIPTION FACTOR"/>
    <property type="match status" value="1"/>
</dbReference>
<dbReference type="OrthoDB" id="8963579at2759"/>
<dbReference type="Proteomes" id="UP000515202">
    <property type="component" value="Unplaced"/>
</dbReference>
<dbReference type="RefSeq" id="XP_011385013.2">
    <property type="nucleotide sequence ID" value="XM_011386711.2"/>
</dbReference>
<dbReference type="InterPro" id="IPR052429">
    <property type="entry name" value="BAH_domain_protein"/>
</dbReference>
<accession>A0A6P3RS21</accession>
<dbReference type="GeneID" id="105310546"/>
<feature type="region of interest" description="Disordered" evidence="1">
    <location>
        <begin position="189"/>
        <end position="212"/>
    </location>
</feature>
<organism evidence="2 3">
    <name type="scientific">Pteropus vampyrus</name>
    <name type="common">Large flying fox</name>
    <dbReference type="NCBI Taxonomy" id="132908"/>
    <lineage>
        <taxon>Eukaryota</taxon>
        <taxon>Metazoa</taxon>
        <taxon>Chordata</taxon>
        <taxon>Craniata</taxon>
        <taxon>Vertebrata</taxon>
        <taxon>Euteleostomi</taxon>
        <taxon>Mammalia</taxon>
        <taxon>Eutheria</taxon>
        <taxon>Laurasiatheria</taxon>
        <taxon>Chiroptera</taxon>
        <taxon>Yinpterochiroptera</taxon>
        <taxon>Pteropodoidea</taxon>
        <taxon>Pteropodidae</taxon>
        <taxon>Pteropodinae</taxon>
        <taxon>Pteropus</taxon>
    </lineage>
</organism>
<feature type="compositionally biased region" description="Basic and acidic residues" evidence="1">
    <location>
        <begin position="131"/>
        <end position="142"/>
    </location>
</feature>
<feature type="compositionally biased region" description="Basic and acidic residues" evidence="1">
    <location>
        <begin position="51"/>
        <end position="65"/>
    </location>
</feature>
<dbReference type="KEGG" id="pvp:105310546"/>
<evidence type="ECO:0000313" key="3">
    <source>
        <dbReference type="RefSeq" id="XP_011385013.2"/>
    </source>
</evidence>
<gene>
    <name evidence="3" type="primary">LOC105310546</name>
</gene>
<dbReference type="PANTHER" id="PTHR12505:SF22">
    <property type="entry name" value="BAH AND COILED-COIL DOMAIN-CONTAINING PROTEIN 1"/>
    <property type="match status" value="1"/>
</dbReference>